<dbReference type="OrthoDB" id="6414404at2759"/>
<keyword evidence="4 7" id="KW-0547">Nucleotide-binding</keyword>
<feature type="region of interest" description="Disordered" evidence="8">
    <location>
        <begin position="326"/>
        <end position="377"/>
    </location>
</feature>
<feature type="domain" description="Protein kinase" evidence="9">
    <location>
        <begin position="207"/>
        <end position="444"/>
    </location>
</feature>
<reference evidence="10" key="1">
    <citation type="submission" date="2020-11" db="EMBL/GenBank/DDBJ databases">
        <authorList>
            <person name="Tran Van P."/>
        </authorList>
    </citation>
    <scope>NUCLEOTIDE SEQUENCE</scope>
</reference>
<evidence type="ECO:0000256" key="3">
    <source>
        <dbReference type="ARBA" id="ARBA00022679"/>
    </source>
</evidence>
<sequence length="444" mass="50997">MEYAECGNLFNLLHGDEYWVPYTMSQALSWVYQCARGVAYLHSMQPKPVVHRNLKSPKWMAPEVFRGTTYNEKCDVYSWGIILWEVLARRLPYDRLERMETILWAVHRNKRPFLLQGCPSVIENLMTICWSPELALRPSMDDVVKILKRFMSNLNLDLPHLPLRPISEFNLDAKQSPGTAHSPQGKHPVESMSSFDKAMQNIQPSDVQLGQVVGRGAYGDVYRGVWNGNTVAVKQVKTINASHYDAELAQLSQLIHPNIVLLLATARDNISQWLIMEFTECGSLHHELYASEIPVPYTMIQALSWLYQCARGVSYMHSMLPNPVVHRDLKPQKTRVRSSAMTRSNSTSSASCGSNSSSSNRSNSTSYSRSDSRSQSQCGSTNKLQLLVGVHHQYYFHHWVPHYFQLQLRIQCQFQLDRQLHVLSQSQLQIQIQMWLHLKHLVQF</sequence>
<dbReference type="PANTHER" id="PTHR46716">
    <property type="entry name" value="MITOGEN-ACTIVATED PROTEIN KINASE KINASE KINASE 7"/>
    <property type="match status" value="1"/>
</dbReference>
<dbReference type="InterPro" id="IPR017441">
    <property type="entry name" value="Protein_kinase_ATP_BS"/>
</dbReference>
<dbReference type="Pfam" id="PF07714">
    <property type="entry name" value="PK_Tyr_Ser-Thr"/>
    <property type="match status" value="1"/>
</dbReference>
<evidence type="ECO:0000313" key="11">
    <source>
        <dbReference type="Proteomes" id="UP000728032"/>
    </source>
</evidence>
<evidence type="ECO:0000256" key="5">
    <source>
        <dbReference type="ARBA" id="ARBA00022777"/>
    </source>
</evidence>
<dbReference type="GO" id="GO:0005524">
    <property type="term" value="F:ATP binding"/>
    <property type="evidence" value="ECO:0007669"/>
    <property type="project" value="UniProtKB-UniRule"/>
</dbReference>
<dbReference type="Pfam" id="PF00069">
    <property type="entry name" value="Pkinase"/>
    <property type="match status" value="1"/>
</dbReference>
<dbReference type="Gene3D" id="1.10.510.10">
    <property type="entry name" value="Transferase(Phosphotransferase) domain 1"/>
    <property type="match status" value="3"/>
</dbReference>
<proteinExistence type="inferred from homology"/>
<evidence type="ECO:0000256" key="2">
    <source>
        <dbReference type="ARBA" id="ARBA00022527"/>
    </source>
</evidence>
<dbReference type="PROSITE" id="PS00107">
    <property type="entry name" value="PROTEIN_KINASE_ATP"/>
    <property type="match status" value="1"/>
</dbReference>
<evidence type="ECO:0000256" key="8">
    <source>
        <dbReference type="SAM" id="MobiDB-lite"/>
    </source>
</evidence>
<dbReference type="PANTHER" id="PTHR46716:SF1">
    <property type="entry name" value="MITOGEN-ACTIVATED PROTEIN KINASE KINASE KINASE 7"/>
    <property type="match status" value="1"/>
</dbReference>
<evidence type="ECO:0000256" key="7">
    <source>
        <dbReference type="PROSITE-ProRule" id="PRU10141"/>
    </source>
</evidence>
<evidence type="ECO:0000256" key="4">
    <source>
        <dbReference type="ARBA" id="ARBA00022741"/>
    </source>
</evidence>
<protein>
    <recommendedName>
        <fullName evidence="9">Protein kinase domain-containing protein</fullName>
    </recommendedName>
</protein>
<keyword evidence="5" id="KW-0418">Kinase</keyword>
<keyword evidence="11" id="KW-1185">Reference proteome</keyword>
<dbReference type="GO" id="GO:0004709">
    <property type="term" value="F:MAP kinase kinase kinase activity"/>
    <property type="evidence" value="ECO:0007669"/>
    <property type="project" value="TreeGrafter"/>
</dbReference>
<dbReference type="SUPFAM" id="SSF56112">
    <property type="entry name" value="Protein kinase-like (PK-like)"/>
    <property type="match status" value="2"/>
</dbReference>
<comment type="similarity">
    <text evidence="1">Belongs to the protein kinase superfamily. STE Ser/Thr protein kinase family. MAP kinase kinase kinase subfamily.</text>
</comment>
<evidence type="ECO:0000259" key="9">
    <source>
        <dbReference type="PROSITE" id="PS50011"/>
    </source>
</evidence>
<dbReference type="GO" id="GO:0006955">
    <property type="term" value="P:immune response"/>
    <property type="evidence" value="ECO:0007669"/>
    <property type="project" value="TreeGrafter"/>
</dbReference>
<feature type="domain" description="Protein kinase" evidence="9">
    <location>
        <begin position="1"/>
        <end position="151"/>
    </location>
</feature>
<accession>A0A7R9LJS4</accession>
<evidence type="ECO:0000313" key="10">
    <source>
        <dbReference type="EMBL" id="CAD7642955.1"/>
    </source>
</evidence>
<dbReference type="GO" id="GO:0043123">
    <property type="term" value="P:positive regulation of canonical NF-kappaB signal transduction"/>
    <property type="evidence" value="ECO:0007669"/>
    <property type="project" value="TreeGrafter"/>
</dbReference>
<dbReference type="GO" id="GO:0007254">
    <property type="term" value="P:JNK cascade"/>
    <property type="evidence" value="ECO:0007669"/>
    <property type="project" value="TreeGrafter"/>
</dbReference>
<keyword evidence="2" id="KW-0723">Serine/threonine-protein kinase</keyword>
<feature type="compositionally biased region" description="Low complexity" evidence="8">
    <location>
        <begin position="338"/>
        <end position="377"/>
    </location>
</feature>
<dbReference type="InterPro" id="IPR011009">
    <property type="entry name" value="Kinase-like_dom_sf"/>
</dbReference>
<dbReference type="InterPro" id="IPR001245">
    <property type="entry name" value="Ser-Thr/Tyr_kinase_cat_dom"/>
</dbReference>
<name>A0A7R9LJS4_9ACAR</name>
<gene>
    <name evidence="10" type="ORF">ONB1V03_LOCUS3874</name>
</gene>
<dbReference type="Proteomes" id="UP000728032">
    <property type="component" value="Unassembled WGS sequence"/>
</dbReference>
<dbReference type="Gene3D" id="3.30.200.20">
    <property type="entry name" value="Phosphorylase Kinase, domain 1"/>
    <property type="match status" value="1"/>
</dbReference>
<dbReference type="EMBL" id="OC916048">
    <property type="protein sequence ID" value="CAD7642955.1"/>
    <property type="molecule type" value="Genomic_DNA"/>
</dbReference>
<evidence type="ECO:0000256" key="1">
    <source>
        <dbReference type="ARBA" id="ARBA00006529"/>
    </source>
</evidence>
<dbReference type="AlphaFoldDB" id="A0A7R9LJS4"/>
<organism evidence="10">
    <name type="scientific">Oppiella nova</name>
    <dbReference type="NCBI Taxonomy" id="334625"/>
    <lineage>
        <taxon>Eukaryota</taxon>
        <taxon>Metazoa</taxon>
        <taxon>Ecdysozoa</taxon>
        <taxon>Arthropoda</taxon>
        <taxon>Chelicerata</taxon>
        <taxon>Arachnida</taxon>
        <taxon>Acari</taxon>
        <taxon>Acariformes</taxon>
        <taxon>Sarcoptiformes</taxon>
        <taxon>Oribatida</taxon>
        <taxon>Brachypylina</taxon>
        <taxon>Oppioidea</taxon>
        <taxon>Oppiidae</taxon>
        <taxon>Oppiella</taxon>
    </lineage>
</organism>
<dbReference type="PROSITE" id="PS50011">
    <property type="entry name" value="PROTEIN_KINASE_DOM"/>
    <property type="match status" value="2"/>
</dbReference>
<evidence type="ECO:0000256" key="6">
    <source>
        <dbReference type="ARBA" id="ARBA00022840"/>
    </source>
</evidence>
<feature type="binding site" evidence="7">
    <location>
        <position position="234"/>
    </location>
    <ligand>
        <name>ATP</name>
        <dbReference type="ChEBI" id="CHEBI:30616"/>
    </ligand>
</feature>
<keyword evidence="3" id="KW-0808">Transferase</keyword>
<dbReference type="InterPro" id="IPR000719">
    <property type="entry name" value="Prot_kinase_dom"/>
</dbReference>
<dbReference type="EMBL" id="CAJPVJ010001223">
    <property type="protein sequence ID" value="CAG2164318.1"/>
    <property type="molecule type" value="Genomic_DNA"/>
</dbReference>
<keyword evidence="6 7" id="KW-0067">ATP-binding</keyword>